<gene>
    <name evidence="1" type="ORF">P5G62_009790</name>
</gene>
<dbReference type="RefSeq" id="WP_306074936.1">
    <property type="nucleotide sequence ID" value="NZ_JAROBZ020000001.1"/>
</dbReference>
<protein>
    <submittedName>
        <fullName evidence="1">Uncharacterized protein</fullName>
    </submittedName>
</protein>
<proteinExistence type="predicted"/>
<comment type="caution">
    <text evidence="1">The sequence shown here is derived from an EMBL/GenBank/DDBJ whole genome shotgun (WGS) entry which is preliminary data.</text>
</comment>
<sequence length="138" mass="16455">MQICVVISKEKRKINKDLLFNDAKKLLKTRRKYKDAISDVIKACYDRQPFVREEIQVVGFPYRRNEYPIDELEYDGHLYPFSKTRLTIEPKQDPHIQYLFEGGKEDLESLDPLVEEFIELLQEDEEIAEYLEARRLGV</sequence>
<dbReference type="Proteomes" id="UP001241748">
    <property type="component" value="Unassembled WGS sequence"/>
</dbReference>
<name>A0ABV4YRB4_9BACI</name>
<keyword evidence="2" id="KW-1185">Reference proteome</keyword>
<reference evidence="1 2" key="1">
    <citation type="submission" date="2024-05" db="EMBL/GenBank/DDBJ databases">
        <authorList>
            <person name="Venkateswaran K."/>
        </authorList>
    </citation>
    <scope>NUCLEOTIDE SEQUENCE [LARGE SCALE GENOMIC DNA]</scope>
    <source>
        <strain evidence="1 2">179-C4-2-HS</strain>
    </source>
</reference>
<organism evidence="1 2">
    <name type="scientific">Neobacillus driksii</name>
    <dbReference type="NCBI Taxonomy" id="3035913"/>
    <lineage>
        <taxon>Bacteria</taxon>
        <taxon>Bacillati</taxon>
        <taxon>Bacillota</taxon>
        <taxon>Bacilli</taxon>
        <taxon>Bacillales</taxon>
        <taxon>Bacillaceae</taxon>
        <taxon>Neobacillus</taxon>
    </lineage>
</organism>
<accession>A0ABV4YRB4</accession>
<evidence type="ECO:0000313" key="2">
    <source>
        <dbReference type="Proteomes" id="UP001241748"/>
    </source>
</evidence>
<dbReference type="EMBL" id="JAROBZ020000001">
    <property type="protein sequence ID" value="MFB3167401.1"/>
    <property type="molecule type" value="Genomic_DNA"/>
</dbReference>
<evidence type="ECO:0000313" key="1">
    <source>
        <dbReference type="EMBL" id="MFB3167401.1"/>
    </source>
</evidence>